<evidence type="ECO:0000256" key="3">
    <source>
        <dbReference type="ARBA" id="ARBA00023125"/>
    </source>
</evidence>
<keyword evidence="2" id="KW-0805">Transcription regulation</keyword>
<accession>G5DWQ6</accession>
<feature type="compositionally biased region" description="Low complexity" evidence="6">
    <location>
        <begin position="129"/>
        <end position="144"/>
    </location>
</feature>
<evidence type="ECO:0000256" key="5">
    <source>
        <dbReference type="ARBA" id="ARBA00023242"/>
    </source>
</evidence>
<evidence type="ECO:0000256" key="4">
    <source>
        <dbReference type="ARBA" id="ARBA00023163"/>
    </source>
</evidence>
<feature type="region of interest" description="Disordered" evidence="6">
    <location>
        <begin position="123"/>
        <end position="144"/>
    </location>
</feature>
<keyword evidence="3" id="KW-0238">DNA-binding</keyword>
<proteinExistence type="evidence at transcript level"/>
<organism evidence="8">
    <name type="scientific">Silene latifolia</name>
    <name type="common">White campion</name>
    <name type="synonym">Bladder campion</name>
    <dbReference type="NCBI Taxonomy" id="37657"/>
    <lineage>
        <taxon>Eukaryota</taxon>
        <taxon>Viridiplantae</taxon>
        <taxon>Streptophyta</taxon>
        <taxon>Embryophyta</taxon>
        <taxon>Tracheophyta</taxon>
        <taxon>Spermatophyta</taxon>
        <taxon>Magnoliopsida</taxon>
        <taxon>eudicotyledons</taxon>
        <taxon>Gunneridae</taxon>
        <taxon>Pentapetalae</taxon>
        <taxon>Caryophyllales</taxon>
        <taxon>Caryophyllaceae</taxon>
        <taxon>Sileneae</taxon>
        <taxon>Silene</taxon>
        <taxon>Silene subgen. Behenantha</taxon>
        <taxon>Silene sect. Melandrium</taxon>
    </lineage>
</organism>
<feature type="compositionally biased region" description="Basic and acidic residues" evidence="6">
    <location>
        <begin position="32"/>
        <end position="51"/>
    </location>
</feature>
<keyword evidence="4" id="KW-0804">Transcription</keyword>
<sequence length="193" mass="21498">MWDLNGTPKPDERRCYDESEGGSSHKTTSFDGDDKNSVDEVERSDGGDRNSKIFGFSFLPHNNNSSSNNVDDEDNKSNSSSYSGEITPVTHQFFPVEMDMAGPSTGFPRAHWADVKFCQSTDPASGPGSVSFNNTSSTPTNITNKGMEIAQPMKKSRRGPRSRSSQYRGVTYYRRTGRWESHIWDCGKQVYLG</sequence>
<name>G5DWQ6_SILLA</name>
<dbReference type="PROSITE" id="PS51032">
    <property type="entry name" value="AP2_ERF"/>
    <property type="match status" value="1"/>
</dbReference>
<evidence type="ECO:0000313" key="8">
    <source>
        <dbReference type="EMBL" id="AEL98953.1"/>
    </source>
</evidence>
<reference evidence="8" key="1">
    <citation type="journal article" date="2011" name="Curr. Biol.">
        <title>Preservation of the y transcriptome in a 10-million-year-old plant sex chromosome system.</title>
        <authorList>
            <person name="Bergero R."/>
            <person name="Charlesworth D."/>
        </authorList>
    </citation>
    <scope>NUCLEOTIDE SEQUENCE</scope>
    <source>
        <tissue evidence="8">Male and female bud flowers</tissue>
    </source>
</reference>
<dbReference type="EMBL" id="JO495490">
    <property type="protein sequence ID" value="AEL98953.1"/>
    <property type="molecule type" value="mRNA"/>
</dbReference>
<evidence type="ECO:0000256" key="2">
    <source>
        <dbReference type="ARBA" id="ARBA00023015"/>
    </source>
</evidence>
<evidence type="ECO:0000256" key="1">
    <source>
        <dbReference type="ARBA" id="ARBA00004123"/>
    </source>
</evidence>
<evidence type="ECO:0000256" key="6">
    <source>
        <dbReference type="SAM" id="MobiDB-lite"/>
    </source>
</evidence>
<dbReference type="EMBL" id="JO495491">
    <property type="protein sequence ID" value="AEL98954.1"/>
    <property type="molecule type" value="mRNA"/>
</dbReference>
<protein>
    <submittedName>
        <fullName evidence="8">Floral homeotic protein APETALA 2</fullName>
    </submittedName>
</protein>
<feature type="region of interest" description="Disordered" evidence="6">
    <location>
        <begin position="1"/>
        <end position="85"/>
    </location>
</feature>
<dbReference type="AlphaFoldDB" id="G5DWQ6"/>
<feature type="non-terminal residue" evidence="8">
    <location>
        <position position="193"/>
    </location>
</feature>
<dbReference type="GO" id="GO:0003700">
    <property type="term" value="F:DNA-binding transcription factor activity"/>
    <property type="evidence" value="ECO:0007669"/>
    <property type="project" value="InterPro"/>
</dbReference>
<dbReference type="Gene3D" id="3.30.730.10">
    <property type="entry name" value="AP2/ERF domain"/>
    <property type="match status" value="1"/>
</dbReference>
<feature type="domain" description="AP2/ERF" evidence="7">
    <location>
        <begin position="166"/>
        <end position="193"/>
    </location>
</feature>
<dbReference type="GO" id="GO:0003677">
    <property type="term" value="F:DNA binding"/>
    <property type="evidence" value="ECO:0007669"/>
    <property type="project" value="UniProtKB-KW"/>
</dbReference>
<dbReference type="InterPro" id="IPR036955">
    <property type="entry name" value="AP2/ERF_dom_sf"/>
</dbReference>
<dbReference type="GO" id="GO:0005634">
    <property type="term" value="C:nucleus"/>
    <property type="evidence" value="ECO:0007669"/>
    <property type="project" value="UniProtKB-SubCell"/>
</dbReference>
<feature type="non-terminal residue" evidence="8">
    <location>
        <position position="1"/>
    </location>
</feature>
<dbReference type="InterPro" id="IPR001471">
    <property type="entry name" value="AP2/ERF_dom"/>
</dbReference>
<dbReference type="PANTHER" id="PTHR32467:SF142">
    <property type="entry name" value="FLORAL HOMEOTIC PROTEIN APETALA 2"/>
    <property type="match status" value="1"/>
</dbReference>
<feature type="compositionally biased region" description="Polar residues" evidence="6">
    <location>
        <begin position="21"/>
        <end position="30"/>
    </location>
</feature>
<evidence type="ECO:0000259" key="7">
    <source>
        <dbReference type="PROSITE" id="PS51032"/>
    </source>
</evidence>
<keyword evidence="5" id="KW-0539">Nucleus</keyword>
<comment type="subcellular location">
    <subcellularLocation>
        <location evidence="1">Nucleus</location>
    </subcellularLocation>
</comment>
<dbReference type="PANTHER" id="PTHR32467">
    <property type="entry name" value="AP2-LIKE ETHYLENE-RESPONSIVE TRANSCRIPTION FACTOR"/>
    <property type="match status" value="1"/>
</dbReference>